<feature type="region of interest" description="Disordered" evidence="1">
    <location>
        <begin position="25"/>
        <end position="50"/>
    </location>
</feature>
<dbReference type="RefSeq" id="WP_066765509.1">
    <property type="nucleotide sequence ID" value="NZ_BMIO01000001.1"/>
</dbReference>
<name>A0A917DFZ2_9SPHN</name>
<dbReference type="EMBL" id="BMIO01000001">
    <property type="protein sequence ID" value="GGD32641.1"/>
    <property type="molecule type" value="Genomic_DNA"/>
</dbReference>
<dbReference type="AlphaFoldDB" id="A0A917DFZ2"/>
<sequence>MRYLALITTCAALALSACGPADEPAAEATVETPEEQVAASQPATDETADANYVPAKQVADIPIERVEFADGEKAITIEDSIKGYESIDYVVKLAAGQPLNVSMATQHTATYFNLIAPGEEDVAFFIGSTEGNQFEGTTELAGDYRIRVYMMRSAARREETADYRLEIIAG</sequence>
<evidence type="ECO:0000313" key="4">
    <source>
        <dbReference type="Proteomes" id="UP000598997"/>
    </source>
</evidence>
<accession>A0A917DFZ2</accession>
<feature type="compositionally biased region" description="Low complexity" evidence="1">
    <location>
        <begin position="26"/>
        <end position="39"/>
    </location>
</feature>
<evidence type="ECO:0000313" key="3">
    <source>
        <dbReference type="EMBL" id="GGD32641.1"/>
    </source>
</evidence>
<reference evidence="3 4" key="1">
    <citation type="journal article" date="2014" name="Int. J. Syst. Evol. Microbiol.">
        <title>Complete genome sequence of Corynebacterium casei LMG S-19264T (=DSM 44701T), isolated from a smear-ripened cheese.</title>
        <authorList>
            <consortium name="US DOE Joint Genome Institute (JGI-PGF)"/>
            <person name="Walter F."/>
            <person name="Albersmeier A."/>
            <person name="Kalinowski J."/>
            <person name="Ruckert C."/>
        </authorList>
    </citation>
    <scope>NUCLEOTIDE SEQUENCE [LARGE SCALE GENOMIC DNA]</scope>
    <source>
        <strain evidence="3 4">CGMCC 1.15358</strain>
    </source>
</reference>
<organism evidence="3 4">
    <name type="scientific">Croceicoccus pelagius</name>
    <dbReference type="NCBI Taxonomy" id="1703341"/>
    <lineage>
        <taxon>Bacteria</taxon>
        <taxon>Pseudomonadati</taxon>
        <taxon>Pseudomonadota</taxon>
        <taxon>Alphaproteobacteria</taxon>
        <taxon>Sphingomonadales</taxon>
        <taxon>Erythrobacteraceae</taxon>
        <taxon>Croceicoccus</taxon>
    </lineage>
</organism>
<keyword evidence="2" id="KW-0732">Signal</keyword>
<feature type="signal peptide" evidence="2">
    <location>
        <begin position="1"/>
        <end position="21"/>
    </location>
</feature>
<dbReference type="OrthoDB" id="594865at2"/>
<gene>
    <name evidence="3" type="ORF">GCM10010989_03370</name>
</gene>
<proteinExistence type="predicted"/>
<evidence type="ECO:0008006" key="5">
    <source>
        <dbReference type="Google" id="ProtNLM"/>
    </source>
</evidence>
<feature type="chain" id="PRO_5037218211" description="DNA breaking-rejoining protein" evidence="2">
    <location>
        <begin position="22"/>
        <end position="170"/>
    </location>
</feature>
<evidence type="ECO:0000256" key="1">
    <source>
        <dbReference type="SAM" id="MobiDB-lite"/>
    </source>
</evidence>
<dbReference type="Proteomes" id="UP000598997">
    <property type="component" value="Unassembled WGS sequence"/>
</dbReference>
<comment type="caution">
    <text evidence="3">The sequence shown here is derived from an EMBL/GenBank/DDBJ whole genome shotgun (WGS) entry which is preliminary data.</text>
</comment>
<dbReference type="PROSITE" id="PS51257">
    <property type="entry name" value="PROKAR_LIPOPROTEIN"/>
    <property type="match status" value="1"/>
</dbReference>
<protein>
    <recommendedName>
        <fullName evidence="5">DNA breaking-rejoining protein</fullName>
    </recommendedName>
</protein>
<dbReference type="Gene3D" id="2.60.120.380">
    <property type="match status" value="1"/>
</dbReference>
<keyword evidence="4" id="KW-1185">Reference proteome</keyword>
<evidence type="ECO:0000256" key="2">
    <source>
        <dbReference type="SAM" id="SignalP"/>
    </source>
</evidence>